<dbReference type="GO" id="GO:0030599">
    <property type="term" value="F:pectinesterase activity"/>
    <property type="evidence" value="ECO:0007669"/>
    <property type="project" value="UniProtKB-EC"/>
</dbReference>
<organism evidence="1 2">
    <name type="scientific">Acetatifactor muris</name>
    <dbReference type="NCBI Taxonomy" id="879566"/>
    <lineage>
        <taxon>Bacteria</taxon>
        <taxon>Bacillati</taxon>
        <taxon>Bacillota</taxon>
        <taxon>Clostridia</taxon>
        <taxon>Lachnospirales</taxon>
        <taxon>Lachnospiraceae</taxon>
        <taxon>Acetatifactor</taxon>
    </lineage>
</organism>
<dbReference type="InterPro" id="IPR011050">
    <property type="entry name" value="Pectin_lyase_fold/virulence"/>
</dbReference>
<dbReference type="Proteomes" id="UP000236311">
    <property type="component" value="Unassembled WGS sequence"/>
</dbReference>
<keyword evidence="2" id="KW-1185">Reference proteome</keyword>
<accession>A0A2K4ZE31</accession>
<dbReference type="PANTHER" id="PTHR31321">
    <property type="entry name" value="ACYL-COA THIOESTER HYDROLASE YBHC-RELATED"/>
    <property type="match status" value="1"/>
</dbReference>
<protein>
    <submittedName>
        <fullName evidence="1">Pectinesterase A</fullName>
        <ecNumber evidence="1">3.1.1.11</ecNumber>
    </submittedName>
</protein>
<dbReference type="AlphaFoldDB" id="A0A2K4ZE31"/>
<dbReference type="GO" id="GO:0009279">
    <property type="term" value="C:cell outer membrane"/>
    <property type="evidence" value="ECO:0007669"/>
    <property type="project" value="TreeGrafter"/>
</dbReference>
<dbReference type="EC" id="3.1.1.11" evidence="1"/>
<evidence type="ECO:0000313" key="1">
    <source>
        <dbReference type="EMBL" id="SOY28710.1"/>
    </source>
</evidence>
<dbReference type="RefSeq" id="WP_103238796.1">
    <property type="nucleotide sequence ID" value="NZ_JANJZD010000006.1"/>
</dbReference>
<gene>
    <name evidence="1" type="primary">pemA_2</name>
    <name evidence="1" type="ORF">AMURIS_01421</name>
</gene>
<reference evidence="1 2" key="1">
    <citation type="submission" date="2018-01" db="EMBL/GenBank/DDBJ databases">
        <authorList>
            <person name="Gaut B.S."/>
            <person name="Morton B.R."/>
            <person name="Clegg M.T."/>
            <person name="Duvall M.R."/>
        </authorList>
    </citation>
    <scope>NUCLEOTIDE SEQUENCE [LARGE SCALE GENOMIC DNA]</scope>
    <source>
        <strain evidence="1">GP69</strain>
    </source>
</reference>
<dbReference type="SUPFAM" id="SSF51126">
    <property type="entry name" value="Pectin lyase-like"/>
    <property type="match status" value="1"/>
</dbReference>
<dbReference type="InterPro" id="IPR012334">
    <property type="entry name" value="Pectin_lyas_fold"/>
</dbReference>
<dbReference type="OrthoDB" id="9804686at2"/>
<proteinExistence type="predicted"/>
<evidence type="ECO:0000313" key="2">
    <source>
        <dbReference type="Proteomes" id="UP000236311"/>
    </source>
</evidence>
<dbReference type="PANTHER" id="PTHR31321:SF57">
    <property type="entry name" value="PECTINESTERASE 53-RELATED"/>
    <property type="match status" value="1"/>
</dbReference>
<sequence>MKLTWNETCLHVDSRMTDPIPFTYRTLQEAVSAAPAGTREHPTCICIEPDVYHMNGTPCRQGLIIDKPWLSLIGLGTSPEDTVLTDNRGHMVNAFPADGSANSPAHTVLCNADGLHCENITIMNTCNLDLIYPADPRKNEKKYSETITQAYAIGGNNVTDWSFLNCRLLGMLDTLSIQAETVSFEDCTLVGTNDFLAGGERIFHSNCKIYIYGPAPMYIAGNAATVFTNCSFYVEIDKYQSQSLYLTKYGSELILDHCDFHGNIRQIEWAFQPEYWQRSYYRDITLNGCPVIPGQTRPENSIPLTQLSDWLLDKKAFLTTANAPIKIRVEGPEQLCYGQDAEYRVITVPPCLPSGIKALFQGIPVPINPDYRIRIPASQHPEGFMAELKVIYGDMEGVCHTFFKARPVPQPGLKAPLAIALAGNQAVLYASLDTLLPDISRVSWYVVDGDKEYLFLEGDASELRLITLPDAAWGKRLKAVFWPLVPHSEARNYETCAISVPQRPLPSIEYVSYSNFAFVRPVPVTPENAVSGLLCMTAYRPLYQGCETAHVAQWNSGDSEKAFLYGSGRDGARFCKGFITAQRGAALRYLPVTAPEELCMELVLAPEKYMADGFGSANGQFLEVALPFDYRTKTGYALRIERVPSCDTGCTFSLRHYENGVGSLLSEQISCRNYLTDCHIQAAYCAQTRTMTYSIWSTGRYKPDFSDCPITFSIPLSELGMGALEIHHTGTVPLGNRTVIESLNLTLQYR</sequence>
<dbReference type="EMBL" id="OFSM01000006">
    <property type="protein sequence ID" value="SOY28710.1"/>
    <property type="molecule type" value="Genomic_DNA"/>
</dbReference>
<dbReference type="Gene3D" id="2.160.20.10">
    <property type="entry name" value="Single-stranded right-handed beta-helix, Pectin lyase-like"/>
    <property type="match status" value="1"/>
</dbReference>
<keyword evidence="1" id="KW-0378">Hydrolase</keyword>
<name>A0A2K4ZE31_9FIRM</name>